<dbReference type="PANTHER" id="PTHR31356:SF53">
    <property type="entry name" value="HEME PEROXIDASE"/>
    <property type="match status" value="1"/>
</dbReference>
<evidence type="ECO:0000256" key="6">
    <source>
        <dbReference type="RuleBase" id="RU004241"/>
    </source>
</evidence>
<dbReference type="AlphaFoldDB" id="A0A8H6YZV8"/>
<accession>A0A8H6YZV8</accession>
<dbReference type="Pfam" id="PF00141">
    <property type="entry name" value="peroxidase"/>
    <property type="match status" value="1"/>
</dbReference>
<dbReference type="PANTHER" id="PTHR31356">
    <property type="entry name" value="THYLAKOID LUMENAL 29 KDA PROTEIN, CHLOROPLASTIC-RELATED"/>
    <property type="match status" value="1"/>
</dbReference>
<dbReference type="GO" id="GO:0004601">
    <property type="term" value="F:peroxidase activity"/>
    <property type="evidence" value="ECO:0007669"/>
    <property type="project" value="UniProtKB-KW"/>
</dbReference>
<gene>
    <name evidence="9" type="ORF">MVEN_00288300</name>
</gene>
<comment type="caution">
    <text evidence="9">The sequence shown here is derived from an EMBL/GenBank/DDBJ whole genome shotgun (WGS) entry which is preliminary data.</text>
</comment>
<dbReference type="GO" id="GO:0046872">
    <property type="term" value="F:metal ion binding"/>
    <property type="evidence" value="ECO:0007669"/>
    <property type="project" value="UniProtKB-UniRule"/>
</dbReference>
<dbReference type="Proteomes" id="UP000620124">
    <property type="component" value="Unassembled WGS sequence"/>
</dbReference>
<evidence type="ECO:0000256" key="1">
    <source>
        <dbReference type="ARBA" id="ARBA00022559"/>
    </source>
</evidence>
<evidence type="ECO:0000256" key="4">
    <source>
        <dbReference type="ARBA" id="ARBA00023002"/>
    </source>
</evidence>
<keyword evidence="10" id="KW-1185">Reference proteome</keyword>
<reference evidence="9" key="1">
    <citation type="submission" date="2020-05" db="EMBL/GenBank/DDBJ databases">
        <title>Mycena genomes resolve the evolution of fungal bioluminescence.</title>
        <authorList>
            <person name="Tsai I.J."/>
        </authorList>
    </citation>
    <scope>NUCLEOTIDE SEQUENCE</scope>
    <source>
        <strain evidence="9">CCC161011</strain>
    </source>
</reference>
<dbReference type="OrthoDB" id="2144714at2759"/>
<evidence type="ECO:0000256" key="5">
    <source>
        <dbReference type="ARBA" id="ARBA00023004"/>
    </source>
</evidence>
<keyword evidence="1 7" id="KW-0575">Peroxidase</keyword>
<keyword evidence="5" id="KW-0408">Iron</keyword>
<keyword evidence="4 7" id="KW-0560">Oxidoreductase</keyword>
<feature type="domain" description="Plant heme peroxidase family profile" evidence="8">
    <location>
        <begin position="8"/>
        <end position="186"/>
    </location>
</feature>
<dbReference type="InterPro" id="IPR002016">
    <property type="entry name" value="Haem_peroxidase"/>
</dbReference>
<dbReference type="Gene3D" id="1.10.420.10">
    <property type="entry name" value="Peroxidase, domain 2"/>
    <property type="match status" value="1"/>
</dbReference>
<sequence>MHALDRQHAQFGAGSWGKKLVCFAAEQARLEVRCASAGTAINTEESIFSIKRFANTLNVLPPVSNRYVSIADALALGAIMAVENCGGPEIAFRGGRLDAAVPNQPGVPEPQEGLDSHVASFSRQGFTKEEMIGLVACGHTFGGVQHATFPTIMPDLHDSNNVDSVAHFDTTNTHFDNNIATEYISGTTQNPLVVGLNDTTNSDKRIFGSDGNATMEACVLAASLSYIRTAFLHGFLAPFISTHPPQTRYPPDPNPPADLECRFAQSPDLFASTCANLCARMLDTVPKGVQLTDVITPLPVKPNTIKLIYDAATETIAFSGEVRLWDVPENLSRVVRMLWDDRSGSTSTTNNITLSTGSIIPIGSRHTTTWYFFNLFLISASSGVSSIRFFVDGKLEDQQGKGFAVNDDLVFANSSCSVPADGTGTFDVAVRTDVAPTRVYLEQTSRDSTSRPIIVEIDMTPKPVDPSKAYAIWSANVLSTFESYTIGAEVGGVGDWGCL</sequence>
<dbReference type="Gene3D" id="1.10.520.10">
    <property type="match status" value="1"/>
</dbReference>
<organism evidence="9 10">
    <name type="scientific">Mycena venus</name>
    <dbReference type="NCBI Taxonomy" id="2733690"/>
    <lineage>
        <taxon>Eukaryota</taxon>
        <taxon>Fungi</taxon>
        <taxon>Dikarya</taxon>
        <taxon>Basidiomycota</taxon>
        <taxon>Agaricomycotina</taxon>
        <taxon>Agaricomycetes</taxon>
        <taxon>Agaricomycetidae</taxon>
        <taxon>Agaricales</taxon>
        <taxon>Marasmiineae</taxon>
        <taxon>Mycenaceae</taxon>
        <taxon>Mycena</taxon>
    </lineage>
</organism>
<evidence type="ECO:0000256" key="3">
    <source>
        <dbReference type="ARBA" id="ARBA00022723"/>
    </source>
</evidence>
<evidence type="ECO:0000259" key="8">
    <source>
        <dbReference type="PROSITE" id="PS50873"/>
    </source>
</evidence>
<evidence type="ECO:0000313" key="9">
    <source>
        <dbReference type="EMBL" id="KAF7369578.1"/>
    </source>
</evidence>
<evidence type="ECO:0000313" key="10">
    <source>
        <dbReference type="Proteomes" id="UP000620124"/>
    </source>
</evidence>
<dbReference type="EC" id="1.11.1.-" evidence="7"/>
<comment type="similarity">
    <text evidence="6">Belongs to the peroxidase family.</text>
</comment>
<dbReference type="GO" id="GO:0034599">
    <property type="term" value="P:cellular response to oxidative stress"/>
    <property type="evidence" value="ECO:0007669"/>
    <property type="project" value="InterPro"/>
</dbReference>
<evidence type="ECO:0000256" key="7">
    <source>
        <dbReference type="RuleBase" id="RU363051"/>
    </source>
</evidence>
<dbReference type="GO" id="GO:0000302">
    <property type="term" value="P:response to reactive oxygen species"/>
    <property type="evidence" value="ECO:0007669"/>
    <property type="project" value="TreeGrafter"/>
</dbReference>
<dbReference type="EMBL" id="JACAZI010000002">
    <property type="protein sequence ID" value="KAF7369578.1"/>
    <property type="molecule type" value="Genomic_DNA"/>
</dbReference>
<dbReference type="PROSITE" id="PS50873">
    <property type="entry name" value="PEROXIDASE_4"/>
    <property type="match status" value="1"/>
</dbReference>
<dbReference type="InterPro" id="IPR010255">
    <property type="entry name" value="Haem_peroxidase_sf"/>
</dbReference>
<dbReference type="InterPro" id="IPR044831">
    <property type="entry name" value="Ccp1-like"/>
</dbReference>
<evidence type="ECO:0000256" key="2">
    <source>
        <dbReference type="ARBA" id="ARBA00022617"/>
    </source>
</evidence>
<keyword evidence="2" id="KW-0349">Heme</keyword>
<dbReference type="GO" id="GO:0042744">
    <property type="term" value="P:hydrogen peroxide catabolic process"/>
    <property type="evidence" value="ECO:0007669"/>
    <property type="project" value="TreeGrafter"/>
</dbReference>
<proteinExistence type="inferred from homology"/>
<dbReference type="SUPFAM" id="SSF48113">
    <property type="entry name" value="Heme-dependent peroxidases"/>
    <property type="match status" value="1"/>
</dbReference>
<dbReference type="PRINTS" id="PR00458">
    <property type="entry name" value="PEROXIDASE"/>
</dbReference>
<keyword evidence="3" id="KW-0479">Metal-binding</keyword>
<dbReference type="GO" id="GO:0020037">
    <property type="term" value="F:heme binding"/>
    <property type="evidence" value="ECO:0007669"/>
    <property type="project" value="UniProtKB-UniRule"/>
</dbReference>
<protein>
    <recommendedName>
        <fullName evidence="7">Peroxidase</fullName>
        <ecNumber evidence="7">1.11.1.-</ecNumber>
    </recommendedName>
</protein>
<name>A0A8H6YZV8_9AGAR</name>